<keyword evidence="1" id="KW-0902">Two-component regulatory system</keyword>
<organism evidence="3 4">
    <name type="scientific">Lutimaribacter marinistellae</name>
    <dbReference type="NCBI Taxonomy" id="1820329"/>
    <lineage>
        <taxon>Bacteria</taxon>
        <taxon>Pseudomonadati</taxon>
        <taxon>Pseudomonadota</taxon>
        <taxon>Alphaproteobacteria</taxon>
        <taxon>Rhodobacterales</taxon>
        <taxon>Roseobacteraceae</taxon>
        <taxon>Lutimaribacter</taxon>
    </lineage>
</organism>
<name>A0ABV7TD48_9RHOB</name>
<dbReference type="Gene3D" id="1.20.120.160">
    <property type="entry name" value="HPT domain"/>
    <property type="match status" value="1"/>
</dbReference>
<proteinExistence type="predicted"/>
<dbReference type="Proteomes" id="UP001595629">
    <property type="component" value="Unassembled WGS sequence"/>
</dbReference>
<gene>
    <name evidence="3" type="ORF">ACFORG_06940</name>
</gene>
<dbReference type="CDD" id="cd00088">
    <property type="entry name" value="HPT"/>
    <property type="match status" value="1"/>
</dbReference>
<protein>
    <submittedName>
        <fullName evidence="3">Hpt domain-containing protein</fullName>
    </submittedName>
</protein>
<feature type="domain" description="HPt" evidence="2">
    <location>
        <begin position="21"/>
        <end position="95"/>
    </location>
</feature>
<comment type="caution">
    <text evidence="3">The sequence shown here is derived from an EMBL/GenBank/DDBJ whole genome shotgun (WGS) entry which is preliminary data.</text>
</comment>
<dbReference type="InterPro" id="IPR036641">
    <property type="entry name" value="HPT_dom_sf"/>
</dbReference>
<evidence type="ECO:0000313" key="3">
    <source>
        <dbReference type="EMBL" id="MFC3613492.1"/>
    </source>
</evidence>
<evidence type="ECO:0000256" key="1">
    <source>
        <dbReference type="ARBA" id="ARBA00023012"/>
    </source>
</evidence>
<dbReference type="SUPFAM" id="SSF47226">
    <property type="entry name" value="Histidine-containing phosphotransfer domain, HPT domain"/>
    <property type="match status" value="1"/>
</dbReference>
<reference evidence="4" key="1">
    <citation type="journal article" date="2019" name="Int. J. Syst. Evol. Microbiol.">
        <title>The Global Catalogue of Microorganisms (GCM) 10K type strain sequencing project: providing services to taxonomists for standard genome sequencing and annotation.</title>
        <authorList>
            <consortium name="The Broad Institute Genomics Platform"/>
            <consortium name="The Broad Institute Genome Sequencing Center for Infectious Disease"/>
            <person name="Wu L."/>
            <person name="Ma J."/>
        </authorList>
    </citation>
    <scope>NUCLEOTIDE SEQUENCE [LARGE SCALE GENOMIC DNA]</scope>
    <source>
        <strain evidence="4">KCTC 42911</strain>
    </source>
</reference>
<keyword evidence="4" id="KW-1185">Reference proteome</keyword>
<evidence type="ECO:0000259" key="2">
    <source>
        <dbReference type="Pfam" id="PF01627"/>
    </source>
</evidence>
<evidence type="ECO:0000313" key="4">
    <source>
        <dbReference type="Proteomes" id="UP001595629"/>
    </source>
</evidence>
<dbReference type="InterPro" id="IPR008207">
    <property type="entry name" value="Sig_transdc_His_kin_Hpt_dom"/>
</dbReference>
<dbReference type="RefSeq" id="WP_386734736.1">
    <property type="nucleotide sequence ID" value="NZ_JBHRXI010000004.1"/>
</dbReference>
<dbReference type="Pfam" id="PF01627">
    <property type="entry name" value="Hpt"/>
    <property type="match status" value="1"/>
</dbReference>
<sequence length="108" mass="12204">MIDWSRVTQLRDEVGAEDFEEVVAIFLEEVEEVILRLRSWPDMSLLDKDLHFLKGSALSLGFQSFSNMCQEGERTAAEGKPEHVDIAELANEFERSKMAFLGGITKAP</sequence>
<dbReference type="EMBL" id="JBHRXI010000004">
    <property type="protein sequence ID" value="MFC3613492.1"/>
    <property type="molecule type" value="Genomic_DNA"/>
</dbReference>
<accession>A0ABV7TD48</accession>